<feature type="domain" description="PCI" evidence="1">
    <location>
        <begin position="198"/>
        <end position="391"/>
    </location>
</feature>
<dbReference type="InterPro" id="IPR000717">
    <property type="entry name" value="PCI_dom"/>
</dbReference>
<accession>A0A132NYW3</accession>
<dbReference type="GO" id="GO:0000502">
    <property type="term" value="C:proteasome complex"/>
    <property type="evidence" value="ECO:0007669"/>
    <property type="project" value="UniProtKB-KW"/>
</dbReference>
<keyword evidence="2" id="KW-0647">Proteasome</keyword>
<dbReference type="Pfam" id="PF01399">
    <property type="entry name" value="PCI"/>
    <property type="match status" value="1"/>
</dbReference>
<proteinExistence type="predicted"/>
<reference evidence="2 3" key="1">
    <citation type="journal article" date="2015" name="Mol. Biochem. Parasitol.">
        <title>Identification of polymorphic genes for use in assemblage B genotyping assays through comparative genomics of multiple assemblage B Giardia duodenalis isolates.</title>
        <authorList>
            <person name="Wielinga C."/>
            <person name="Thompson R.C."/>
            <person name="Monis P."/>
            <person name="Ryan U."/>
        </authorList>
    </citation>
    <scope>NUCLEOTIDE SEQUENCE [LARGE SCALE GENOMIC DNA]</scope>
    <source>
        <strain evidence="2 3">BAH15c1</strain>
    </source>
</reference>
<evidence type="ECO:0000313" key="2">
    <source>
        <dbReference type="EMBL" id="KWX15267.1"/>
    </source>
</evidence>
<evidence type="ECO:0000259" key="1">
    <source>
        <dbReference type="PROSITE" id="PS50250"/>
    </source>
</evidence>
<dbReference type="PANTHER" id="PTHR10678">
    <property type="entry name" value="26S PROTEASOME NON-ATPASE REGULATORY SUBUNIT 11/COP9 SIGNALOSOME COMPLEX SUBUNIT 2"/>
    <property type="match status" value="1"/>
</dbReference>
<protein>
    <submittedName>
        <fullName evidence="2">26S proteasome regulatory complex component</fullName>
    </submittedName>
</protein>
<dbReference type="PROSITE" id="PS50250">
    <property type="entry name" value="PCI"/>
    <property type="match status" value="1"/>
</dbReference>
<name>A0A132NYW3_GIAIN</name>
<evidence type="ECO:0000313" key="3">
    <source>
        <dbReference type="Proteomes" id="UP000070089"/>
    </source>
</evidence>
<dbReference type="OrthoDB" id="1418352at2759"/>
<dbReference type="VEuPathDB" id="GiardiaDB:QR46_0703"/>
<dbReference type="EMBL" id="JXTI01000011">
    <property type="protein sequence ID" value="KWX15267.1"/>
    <property type="molecule type" value="Genomic_DNA"/>
</dbReference>
<dbReference type="Gene3D" id="1.25.40.570">
    <property type="match status" value="2"/>
</dbReference>
<dbReference type="InterPro" id="IPR050871">
    <property type="entry name" value="26S_Proteasome/COP9_Components"/>
</dbReference>
<comment type="caution">
    <text evidence="2">The sequence shown here is derived from an EMBL/GenBank/DDBJ whole genome shotgun (WGS) entry which is preliminary data.</text>
</comment>
<dbReference type="SUPFAM" id="SSF46785">
    <property type="entry name" value="Winged helix' DNA-binding domain"/>
    <property type="match status" value="1"/>
</dbReference>
<gene>
    <name evidence="2" type="ORF">QR46_0703</name>
</gene>
<dbReference type="Proteomes" id="UP000070089">
    <property type="component" value="Unassembled WGS sequence"/>
</dbReference>
<organism evidence="2 3">
    <name type="scientific">Giardia duodenalis assemblage B</name>
    <dbReference type="NCBI Taxonomy" id="1394984"/>
    <lineage>
        <taxon>Eukaryota</taxon>
        <taxon>Metamonada</taxon>
        <taxon>Diplomonadida</taxon>
        <taxon>Hexamitidae</taxon>
        <taxon>Giardiinae</taxon>
        <taxon>Giardia</taxon>
    </lineage>
</organism>
<dbReference type="AlphaFoldDB" id="A0A132NYW3"/>
<sequence length="418" mass="46779">MAVWSPNKKEASMTTVALPGEGLLTELTSGSLPDEDVCSKWTDLSTSIAPELVEKALTVLLAVCPSSTLPIIRIASLAQDMIARHLAETVDYSTTVHLQEQLEKWGKEHNLEFVSTKAIQEQVDALLHTDSMHNWIRAASMIDSLIAEARGRDASAALIKTHLLAAETFTRIKHYSKARSYMMSARAMNIKLSPEMHARMDAVSGCVCICSEDYAGAAGYYQEASNLGYPCVSQLLLVKTLQRRFFEMDAVLQNRRKYATPEKVARFPRWMVDADNVILSKIRKLGILLDGKLNKHLLGQLNTLVDEILEVKNASFEVYIVTQLIRKSETLNFILKMLRPYKRVELSHVSSFISMNDKEAKDFLSQLIINGDLPFVIDESMGTLIRIEKEQTSNTEFIEEATKAVDLTSTLLASYISN</sequence>
<dbReference type="InterPro" id="IPR036390">
    <property type="entry name" value="WH_DNA-bd_sf"/>
</dbReference>